<gene>
    <name evidence="1" type="ORF">S12H4_39002</name>
</gene>
<protein>
    <recommendedName>
        <fullName evidence="2">Tetratricopeptide repeat protein</fullName>
    </recommendedName>
</protein>
<accession>X1UWM2</accession>
<proteinExistence type="predicted"/>
<name>X1UWM2_9ZZZZ</name>
<organism evidence="1">
    <name type="scientific">marine sediment metagenome</name>
    <dbReference type="NCBI Taxonomy" id="412755"/>
    <lineage>
        <taxon>unclassified sequences</taxon>
        <taxon>metagenomes</taxon>
        <taxon>ecological metagenomes</taxon>
    </lineage>
</organism>
<evidence type="ECO:0008006" key="2">
    <source>
        <dbReference type="Google" id="ProtNLM"/>
    </source>
</evidence>
<dbReference type="AlphaFoldDB" id="X1UWM2"/>
<comment type="caution">
    <text evidence="1">The sequence shown here is derived from an EMBL/GenBank/DDBJ whole genome shotgun (WGS) entry which is preliminary data.</text>
</comment>
<feature type="non-terminal residue" evidence="1">
    <location>
        <position position="1"/>
    </location>
</feature>
<reference evidence="1" key="1">
    <citation type="journal article" date="2014" name="Front. Microbiol.">
        <title>High frequency of phylogenetically diverse reductive dehalogenase-homologous genes in deep subseafloor sedimentary metagenomes.</title>
        <authorList>
            <person name="Kawai M."/>
            <person name="Futagami T."/>
            <person name="Toyoda A."/>
            <person name="Takaki Y."/>
            <person name="Nishi S."/>
            <person name="Hori S."/>
            <person name="Arai W."/>
            <person name="Tsubouchi T."/>
            <person name="Morono Y."/>
            <person name="Uchiyama I."/>
            <person name="Ito T."/>
            <person name="Fujiyama A."/>
            <person name="Inagaki F."/>
            <person name="Takami H."/>
        </authorList>
    </citation>
    <scope>NUCLEOTIDE SEQUENCE</scope>
    <source>
        <strain evidence="1">Expedition CK06-06</strain>
    </source>
</reference>
<dbReference type="EMBL" id="BARW01023535">
    <property type="protein sequence ID" value="GAI96769.1"/>
    <property type="molecule type" value="Genomic_DNA"/>
</dbReference>
<evidence type="ECO:0000313" key="1">
    <source>
        <dbReference type="EMBL" id="GAI96769.1"/>
    </source>
</evidence>
<sequence>QDRTDSLFRRILALPSVDVEFKKNIAKKYYDDLNMKEEAIRILAECLKENPSDSELPELIKKYQKGL</sequence>